<dbReference type="GO" id="GO:0006424">
    <property type="term" value="P:glutamyl-tRNA aminoacylation"/>
    <property type="evidence" value="ECO:0007669"/>
    <property type="project" value="UniProtKB-UniRule"/>
</dbReference>
<dbReference type="Gene3D" id="3.40.50.620">
    <property type="entry name" value="HUPs"/>
    <property type="match status" value="1"/>
</dbReference>
<dbReference type="InterPro" id="IPR008925">
    <property type="entry name" value="aa_tRNA-synth_I_cd-bd_sf"/>
</dbReference>
<dbReference type="SUPFAM" id="SSF52374">
    <property type="entry name" value="Nucleotidylyl transferase"/>
    <property type="match status" value="1"/>
</dbReference>
<sequence>MEKEFQFKKQGEVRVRIAPSPTGNLHIGTARAALFNYIFAKQNKGNFVLRIEDTDRERSKKEFENNIIEGLKWLGLEWNEGPDINGDYGPYRQSERIEIYSKYLEKLISEEKAYYCFCSPEDLEEQRQYQLSNGEAPHYLGTCANLSKKETAKKLADKKPFVIRFKVEPKKIKFNDLIRGDIEFDSALMGDVVIAKNSKTPLYNFAVVVDDFEMRISHVIRGEDHISNTPLQILLQEALGFPRPSYAHLPLILGPNRAKLSKRDGATVSVLDYKEEGYLPEALINFVSFLGWNPGNDREIYSLASLVKEVSVEKFQKQGAIFDIKKLDFLNGFYIRQKSSERLAELCIPYLIKGDLITPKGIIHEENPEALPREIKNFEIMETGEEISKEQIEKIISLEQERMKKLSDIAESTGYFFKDKLKYEKELLKWKNAGSEETKIIIDKLEKILFEIKEGDWSKENLTGILMEEANREGDRGKILWPLRVALTGEKASPGPFEVAEILGKEKTLKRLKEAYGNI</sequence>
<dbReference type="SUPFAM" id="SSF48163">
    <property type="entry name" value="An anticodon-binding domain of class I aminoacyl-tRNA synthetases"/>
    <property type="match status" value="1"/>
</dbReference>
<dbReference type="InterPro" id="IPR033910">
    <property type="entry name" value="GluRS_core"/>
</dbReference>
<dbReference type="NCBIfam" id="TIGR00464">
    <property type="entry name" value="gltX_bact"/>
    <property type="match status" value="1"/>
</dbReference>
<dbReference type="GO" id="GO:0000049">
    <property type="term" value="F:tRNA binding"/>
    <property type="evidence" value="ECO:0007669"/>
    <property type="project" value="InterPro"/>
</dbReference>
<comment type="similarity">
    <text evidence="1 7">Belongs to the class-I aminoacyl-tRNA synthetase family. Glutamate--tRNA ligase type 1 subfamily.</text>
</comment>
<dbReference type="PRINTS" id="PR00987">
    <property type="entry name" value="TRNASYNTHGLU"/>
</dbReference>
<dbReference type="InterPro" id="IPR020751">
    <property type="entry name" value="aa-tRNA-synth_I_codon-bd_sub2"/>
</dbReference>
<comment type="caution">
    <text evidence="7">Lacks conserved residue(s) required for the propagation of feature annotation.</text>
</comment>
<dbReference type="PROSITE" id="PS00178">
    <property type="entry name" value="AA_TRNA_LIGASE_I"/>
    <property type="match status" value="1"/>
</dbReference>
<keyword evidence="6 7" id="KW-0030">Aminoacyl-tRNA synthetase</keyword>
<evidence type="ECO:0000259" key="9">
    <source>
        <dbReference type="Pfam" id="PF19269"/>
    </source>
</evidence>
<dbReference type="InterPro" id="IPR000924">
    <property type="entry name" value="Glu/Gln-tRNA-synth"/>
</dbReference>
<keyword evidence="3 7" id="KW-0547">Nucleotide-binding</keyword>
<evidence type="ECO:0000256" key="2">
    <source>
        <dbReference type="ARBA" id="ARBA00022598"/>
    </source>
</evidence>
<feature type="domain" description="Glutamyl/glutaminyl-tRNA synthetase class Ib catalytic" evidence="8">
    <location>
        <begin position="12"/>
        <end position="328"/>
    </location>
</feature>
<dbReference type="Pfam" id="PF19269">
    <property type="entry name" value="Anticodon_2"/>
    <property type="match status" value="1"/>
</dbReference>
<evidence type="ECO:0000256" key="6">
    <source>
        <dbReference type="ARBA" id="ARBA00023146"/>
    </source>
</evidence>
<dbReference type="EMBL" id="PCRO01000020">
    <property type="protein sequence ID" value="PIP22888.1"/>
    <property type="molecule type" value="Genomic_DNA"/>
</dbReference>
<dbReference type="InterPro" id="IPR014729">
    <property type="entry name" value="Rossmann-like_a/b/a_fold"/>
</dbReference>
<evidence type="ECO:0000256" key="3">
    <source>
        <dbReference type="ARBA" id="ARBA00022741"/>
    </source>
</evidence>
<evidence type="ECO:0000313" key="10">
    <source>
        <dbReference type="EMBL" id="PIP22888.1"/>
    </source>
</evidence>
<feature type="short sequence motif" description="'HIGH' region" evidence="7">
    <location>
        <begin position="19"/>
        <end position="29"/>
    </location>
</feature>
<dbReference type="Proteomes" id="UP000229976">
    <property type="component" value="Unassembled WGS sequence"/>
</dbReference>
<dbReference type="Pfam" id="PF00749">
    <property type="entry name" value="tRNA-synt_1c"/>
    <property type="match status" value="1"/>
</dbReference>
<dbReference type="AlphaFoldDB" id="A0A2G9YUH4"/>
<accession>A0A2G9YUH4</accession>
<dbReference type="InterPro" id="IPR020058">
    <property type="entry name" value="Glu/Gln-tRNA-synth_Ib_cat-dom"/>
</dbReference>
<reference evidence="10 11" key="1">
    <citation type="submission" date="2017-09" db="EMBL/GenBank/DDBJ databases">
        <title>Depth-based differentiation of microbial function through sediment-hosted aquifers and enrichment of novel symbionts in the deep terrestrial subsurface.</title>
        <authorList>
            <person name="Probst A.J."/>
            <person name="Ladd B."/>
            <person name="Jarett J.K."/>
            <person name="Geller-Mcgrath D.E."/>
            <person name="Sieber C.M."/>
            <person name="Emerson J.B."/>
            <person name="Anantharaman K."/>
            <person name="Thomas B.C."/>
            <person name="Malmstrom R."/>
            <person name="Stieglmeier M."/>
            <person name="Klingl A."/>
            <person name="Woyke T."/>
            <person name="Ryan C.M."/>
            <person name="Banfield J.F."/>
        </authorList>
    </citation>
    <scope>NUCLEOTIDE SEQUENCE [LARGE SCALE GENOMIC DNA]</scope>
    <source>
        <strain evidence="10">CG23_combo_of_CG06-09_8_20_14_all_39_17</strain>
    </source>
</reference>
<dbReference type="GO" id="GO:0004818">
    <property type="term" value="F:glutamate-tRNA ligase activity"/>
    <property type="evidence" value="ECO:0007669"/>
    <property type="project" value="UniProtKB-UniRule"/>
</dbReference>
<feature type="binding site" evidence="7">
    <location>
        <position position="262"/>
    </location>
    <ligand>
        <name>ATP</name>
        <dbReference type="ChEBI" id="CHEBI:30616"/>
    </ligand>
</feature>
<evidence type="ECO:0000256" key="4">
    <source>
        <dbReference type="ARBA" id="ARBA00022840"/>
    </source>
</evidence>
<evidence type="ECO:0000256" key="1">
    <source>
        <dbReference type="ARBA" id="ARBA00007894"/>
    </source>
</evidence>
<evidence type="ECO:0000256" key="5">
    <source>
        <dbReference type="ARBA" id="ARBA00022917"/>
    </source>
</evidence>
<comment type="function">
    <text evidence="7">Catalyzes the attachment of glutamate to tRNA(Glu) in a two-step reaction: glutamate is first activated by ATP to form Glu-AMP and then transferred to the acceptor end of tRNA(Glu).</text>
</comment>
<dbReference type="GO" id="GO:0008270">
    <property type="term" value="F:zinc ion binding"/>
    <property type="evidence" value="ECO:0007669"/>
    <property type="project" value="InterPro"/>
</dbReference>
<evidence type="ECO:0000256" key="7">
    <source>
        <dbReference type="HAMAP-Rule" id="MF_00022"/>
    </source>
</evidence>
<keyword evidence="2 7" id="KW-0436">Ligase</keyword>
<dbReference type="InterPro" id="IPR001412">
    <property type="entry name" value="aa-tRNA-synth_I_CS"/>
</dbReference>
<evidence type="ECO:0000313" key="11">
    <source>
        <dbReference type="Proteomes" id="UP000229976"/>
    </source>
</evidence>
<dbReference type="PANTHER" id="PTHR43311">
    <property type="entry name" value="GLUTAMATE--TRNA LIGASE"/>
    <property type="match status" value="1"/>
</dbReference>
<dbReference type="InterPro" id="IPR045462">
    <property type="entry name" value="aa-tRNA-synth_I_cd-bd"/>
</dbReference>
<dbReference type="InterPro" id="IPR049940">
    <property type="entry name" value="GluQ/Sye"/>
</dbReference>
<keyword evidence="5 7" id="KW-0648">Protein biosynthesis</keyword>
<dbReference type="EC" id="6.1.1.17" evidence="7"/>
<dbReference type="HAMAP" id="MF_00022">
    <property type="entry name" value="Glu_tRNA_synth_type1"/>
    <property type="match status" value="1"/>
</dbReference>
<comment type="caution">
    <text evidence="10">The sequence shown here is derived from an EMBL/GenBank/DDBJ whole genome shotgun (WGS) entry which is preliminary data.</text>
</comment>
<keyword evidence="4 7" id="KW-0067">ATP-binding</keyword>
<protein>
    <recommendedName>
        <fullName evidence="7">Glutamate--tRNA ligase</fullName>
        <ecNumber evidence="7">6.1.1.17</ecNumber>
    </recommendedName>
    <alternativeName>
        <fullName evidence="7">Glutamyl-tRNA synthetase</fullName>
        <shortName evidence="7">GluRS</shortName>
    </alternativeName>
</protein>
<comment type="subcellular location">
    <subcellularLocation>
        <location evidence="7">Cytoplasm</location>
    </subcellularLocation>
</comment>
<feature type="domain" description="Aminoacyl-tRNA synthetase class I anticodon-binding" evidence="9">
    <location>
        <begin position="343"/>
        <end position="515"/>
    </location>
</feature>
<organism evidence="10 11">
    <name type="scientific">Candidatus Nealsonbacteria bacterium CG23_combo_of_CG06-09_8_20_14_all_39_17</name>
    <dbReference type="NCBI Taxonomy" id="1974722"/>
    <lineage>
        <taxon>Bacteria</taxon>
        <taxon>Candidatus Nealsoniibacteriota</taxon>
    </lineage>
</organism>
<dbReference type="PANTHER" id="PTHR43311:SF2">
    <property type="entry name" value="GLUTAMATE--TRNA LIGASE, MITOCHONDRIAL-RELATED"/>
    <property type="match status" value="1"/>
</dbReference>
<dbReference type="GO" id="GO:0005524">
    <property type="term" value="F:ATP binding"/>
    <property type="evidence" value="ECO:0007669"/>
    <property type="project" value="UniProtKB-UniRule"/>
</dbReference>
<dbReference type="GO" id="GO:0005829">
    <property type="term" value="C:cytosol"/>
    <property type="evidence" value="ECO:0007669"/>
    <property type="project" value="TreeGrafter"/>
</dbReference>
<name>A0A2G9YUH4_9BACT</name>
<proteinExistence type="inferred from homology"/>
<dbReference type="Gene3D" id="1.10.10.350">
    <property type="match status" value="1"/>
</dbReference>
<gene>
    <name evidence="7" type="primary">gltX</name>
    <name evidence="10" type="ORF">COX37_01550</name>
</gene>
<dbReference type="FunFam" id="3.40.50.620:FF:000045">
    <property type="entry name" value="Glutamate--tRNA ligase, mitochondrial"/>
    <property type="match status" value="1"/>
</dbReference>
<evidence type="ECO:0000259" key="8">
    <source>
        <dbReference type="Pfam" id="PF00749"/>
    </source>
</evidence>
<feature type="short sequence motif" description="'KMSKS' region" evidence="7">
    <location>
        <begin position="259"/>
        <end position="263"/>
    </location>
</feature>
<keyword evidence="7" id="KW-0963">Cytoplasm</keyword>
<dbReference type="InterPro" id="IPR004527">
    <property type="entry name" value="Glu-tRNA-ligase_bac/mito"/>
</dbReference>
<comment type="catalytic activity">
    <reaction evidence="7">
        <text>tRNA(Glu) + L-glutamate + ATP = L-glutamyl-tRNA(Glu) + AMP + diphosphate</text>
        <dbReference type="Rhea" id="RHEA:23540"/>
        <dbReference type="Rhea" id="RHEA-COMP:9663"/>
        <dbReference type="Rhea" id="RHEA-COMP:9680"/>
        <dbReference type="ChEBI" id="CHEBI:29985"/>
        <dbReference type="ChEBI" id="CHEBI:30616"/>
        <dbReference type="ChEBI" id="CHEBI:33019"/>
        <dbReference type="ChEBI" id="CHEBI:78442"/>
        <dbReference type="ChEBI" id="CHEBI:78520"/>
        <dbReference type="ChEBI" id="CHEBI:456215"/>
        <dbReference type="EC" id="6.1.1.17"/>
    </reaction>
</comment>
<comment type="subunit">
    <text evidence="7">Monomer.</text>
</comment>
<dbReference type="CDD" id="cd00808">
    <property type="entry name" value="GluRS_core"/>
    <property type="match status" value="1"/>
</dbReference>